<gene>
    <name evidence="3" type="ORF">GCM10011514_54670</name>
</gene>
<dbReference type="SUPFAM" id="SSF82153">
    <property type="entry name" value="FAS1 domain"/>
    <property type="match status" value="2"/>
</dbReference>
<keyword evidence="1" id="KW-0732">Signal</keyword>
<dbReference type="InterPro" id="IPR036378">
    <property type="entry name" value="FAS1_dom_sf"/>
</dbReference>
<protein>
    <recommendedName>
        <fullName evidence="2">FAS1 domain-containing protein</fullName>
    </recommendedName>
</protein>
<keyword evidence="4" id="KW-1185">Reference proteome</keyword>
<reference evidence="3" key="1">
    <citation type="journal article" date="2014" name="Int. J. Syst. Evol. Microbiol.">
        <title>Complete genome sequence of Corynebacterium casei LMG S-19264T (=DSM 44701T), isolated from a smear-ripened cheese.</title>
        <authorList>
            <consortium name="US DOE Joint Genome Institute (JGI-PGF)"/>
            <person name="Walter F."/>
            <person name="Albersmeier A."/>
            <person name="Kalinowski J."/>
            <person name="Ruckert C."/>
        </authorList>
    </citation>
    <scope>NUCLEOTIDE SEQUENCE</scope>
    <source>
        <strain evidence="3">CGMCC 1.15958</strain>
    </source>
</reference>
<reference evidence="3" key="2">
    <citation type="submission" date="2020-09" db="EMBL/GenBank/DDBJ databases">
        <authorList>
            <person name="Sun Q."/>
            <person name="Zhou Y."/>
        </authorList>
    </citation>
    <scope>NUCLEOTIDE SEQUENCE</scope>
    <source>
        <strain evidence="3">CGMCC 1.15958</strain>
    </source>
</reference>
<evidence type="ECO:0000313" key="4">
    <source>
        <dbReference type="Proteomes" id="UP000609064"/>
    </source>
</evidence>
<feature type="chain" id="PRO_5037264982" description="FAS1 domain-containing protein" evidence="1">
    <location>
        <begin position="24"/>
        <end position="307"/>
    </location>
</feature>
<feature type="signal peptide" evidence="1">
    <location>
        <begin position="1"/>
        <end position="23"/>
    </location>
</feature>
<dbReference type="Gene3D" id="2.30.180.10">
    <property type="entry name" value="FAS1 domain"/>
    <property type="match status" value="2"/>
</dbReference>
<dbReference type="InterPro" id="IPR050904">
    <property type="entry name" value="Adhesion/Biosynth-related"/>
</dbReference>
<dbReference type="PROSITE" id="PS51257">
    <property type="entry name" value="PROKAR_LIPOPROTEIN"/>
    <property type="match status" value="1"/>
</dbReference>
<dbReference type="SMART" id="SM00554">
    <property type="entry name" value="FAS1"/>
    <property type="match status" value="2"/>
</dbReference>
<evidence type="ECO:0000256" key="1">
    <source>
        <dbReference type="SAM" id="SignalP"/>
    </source>
</evidence>
<dbReference type="PROSITE" id="PS50213">
    <property type="entry name" value="FAS1"/>
    <property type="match status" value="2"/>
</dbReference>
<evidence type="ECO:0000313" key="3">
    <source>
        <dbReference type="EMBL" id="GGD83679.1"/>
    </source>
</evidence>
<dbReference type="PANTHER" id="PTHR10900">
    <property type="entry name" value="PERIOSTIN-RELATED"/>
    <property type="match status" value="1"/>
</dbReference>
<dbReference type="PANTHER" id="PTHR10900:SF77">
    <property type="entry name" value="FI19380P1"/>
    <property type="match status" value="1"/>
</dbReference>
<proteinExistence type="predicted"/>
<dbReference type="AlphaFoldDB" id="A0A916ZAC3"/>
<comment type="caution">
    <text evidence="3">The sequence shown here is derived from an EMBL/GenBank/DDBJ whole genome shotgun (WGS) entry which is preliminary data.</text>
</comment>
<sequence length="307" mass="31368">MKKIKALLGVSVLLSGMMLGISSCDTNDDAMPATKDVVDVALADSRFSTLTKLLTDNGLVSTLKGTGPFTVFAPTNDAFAKIDASKLTNAELVNILKSHVVSGRVLAADVKSGVATSLGSSIYLSKNSTGVFINGNSQVTTADVSASNGIIHIIDNVIVPPTKSLVEIAQGDPNFSELVSLVLAADASVVTALSSASANGLTVFAPTNAAFTELYKTTPKATLLAPANKALLTSVLLYHVVPGRVFSSDLPNVSGEVSTANTAAKLTFDLAGGAKVKGKSSGNSNITAVNILGTNGVVHVIDKVLLP</sequence>
<feature type="domain" description="FAS1" evidence="2">
    <location>
        <begin position="34"/>
        <end position="158"/>
    </location>
</feature>
<dbReference type="InterPro" id="IPR000782">
    <property type="entry name" value="FAS1_domain"/>
</dbReference>
<organism evidence="3 4">
    <name type="scientific">Emticicia aquatilis</name>
    <dbReference type="NCBI Taxonomy" id="1537369"/>
    <lineage>
        <taxon>Bacteria</taxon>
        <taxon>Pseudomonadati</taxon>
        <taxon>Bacteroidota</taxon>
        <taxon>Cytophagia</taxon>
        <taxon>Cytophagales</taxon>
        <taxon>Leadbetterellaceae</taxon>
        <taxon>Emticicia</taxon>
    </lineage>
</organism>
<accession>A0A916ZAC3</accession>
<dbReference type="RefSeq" id="WP_188771592.1">
    <property type="nucleotide sequence ID" value="NZ_BMKK01000024.1"/>
</dbReference>
<dbReference type="Pfam" id="PF02469">
    <property type="entry name" value="Fasciclin"/>
    <property type="match status" value="2"/>
</dbReference>
<name>A0A916ZAC3_9BACT</name>
<evidence type="ECO:0000259" key="2">
    <source>
        <dbReference type="PROSITE" id="PS50213"/>
    </source>
</evidence>
<dbReference type="GO" id="GO:0005615">
    <property type="term" value="C:extracellular space"/>
    <property type="evidence" value="ECO:0007669"/>
    <property type="project" value="TreeGrafter"/>
</dbReference>
<feature type="domain" description="FAS1" evidence="2">
    <location>
        <begin position="162"/>
        <end position="305"/>
    </location>
</feature>
<dbReference type="Proteomes" id="UP000609064">
    <property type="component" value="Unassembled WGS sequence"/>
</dbReference>
<dbReference type="EMBL" id="BMKK01000024">
    <property type="protein sequence ID" value="GGD83679.1"/>
    <property type="molecule type" value="Genomic_DNA"/>
</dbReference>
<dbReference type="FunFam" id="2.30.180.10:FF:000032">
    <property type="entry name" value="Fasciclin domain-containing protein, putative"/>
    <property type="match status" value="1"/>
</dbReference>